<feature type="coiled-coil region" evidence="6">
    <location>
        <begin position="672"/>
        <end position="706"/>
    </location>
</feature>
<dbReference type="SUPFAM" id="SSF49562">
    <property type="entry name" value="C2 domain (Calcium/lipid-binding domain, CaLB)"/>
    <property type="match status" value="2"/>
</dbReference>
<dbReference type="GO" id="GO:0061817">
    <property type="term" value="P:endoplasmic reticulum-plasma membrane tethering"/>
    <property type="evidence" value="ECO:0007669"/>
    <property type="project" value="InterPro"/>
</dbReference>
<dbReference type="PANTHER" id="PTHR47348:SF2">
    <property type="entry name" value="MEIOTICALLY UP-REGULATED 190 PROTEIN"/>
    <property type="match status" value="1"/>
</dbReference>
<organism evidence="10 11">
    <name type="scientific">Scytalidium lignicola</name>
    <name type="common">Hyphomycete</name>
    <dbReference type="NCBI Taxonomy" id="5539"/>
    <lineage>
        <taxon>Eukaryota</taxon>
        <taxon>Fungi</taxon>
        <taxon>Dikarya</taxon>
        <taxon>Ascomycota</taxon>
        <taxon>Pezizomycotina</taxon>
        <taxon>Leotiomycetes</taxon>
        <taxon>Leotiomycetes incertae sedis</taxon>
        <taxon>Scytalidium</taxon>
    </lineage>
</organism>
<protein>
    <recommendedName>
        <fullName evidence="9">C2 domain-containing protein</fullName>
    </recommendedName>
</protein>
<sequence length="1068" mass="118798">MPKSADGADAPQEDSKAKRMLNSVKDIFRDEDCYQDNDSSPGPIGNRNLLDSRPKYSVGDDVSGFPNGEAHGEQDQVRKQGDQGQKKREDIMQSRQVTDPVTHLPIIIHDTAEGELKRMPRNGPPPASRDGSRASTELGEKINQQTEYEALQQLFPPPSFDSVQAELVRIYKLALTVGLGSVVIIAAFVLLLQDFFVSNHTRGGLVWTAVSIIMIASLGSGIIWGISGWLSNKAKDIWEEKVWTGARQEEESQQSRKVTPESVQWLNSLLACVWPLVNPDLFRSFADTLEDVMQLNLLPSDGKIVSGGKNGGNDSKVEGHMGQNTVRGNGQDQEAKDEEGRDDKSEEQEGKNLEEGMEAEQGNFVNMEVAFAYRAKTSSGSIRTKAKNAHLYLAFYFPGGIKLPVWVEMKGLVGSCRMRLQLTPDPPFFSSVTITFLGQPKAHISCTPLAKRGLNVMGLPILSSFIQSFIDAALAKYVAPESLTVDLKDIVTGGDFKRDTVARGIMVVRIKEAKRFKGVNDSLIPLKKGLADTYVTVGWAKFGKPVTSTRIILDEMHPVWDEESYILVGPDELNAQERLRIQLWDSDCTTADHDLGRVEVDLSDLMHNKESICRIWNRGDSFRGSDTDEKMPGSLSWSIGYYPKTRILPEQLAQQSADPDIRTVEQLTQSVSDNAERKLRETKEKYSNANQEIKQQKAQIYQERERDLIVASSPSMKHPSGILSIHVHEITGLELKRLNKTRGGDDESVRDKEHEDDLPSSYCNIIVNHVKLYKTRTKPKSSKPFFNGGTECFIRDWRTTDITISVRDSHVHKDDPLIGMVHLPLGHLFNSSSQVIDSYPIVGGIGYGRIRVSLVFRSVEFQPPRQMLGWDYGTLELTGSLKSHDLPENLCGLRIKARINLSNRQYYPSNAGDDSRTAWAPKHGRTVCLAVQKRYCSCLVLEFHKKPLHPNRSSAFAILWLKDIPDDEDITIALPVHSSESNLKRAESCTEAPTGAQVSEIVISLKFLHGLSGSHRKLAAKNQSVKEVMECLDVANDNKESNNETSDIEDDSNSADETGGSKKDDGAT</sequence>
<evidence type="ECO:0000256" key="4">
    <source>
        <dbReference type="ARBA" id="ARBA00022824"/>
    </source>
</evidence>
<feature type="transmembrane region" description="Helical" evidence="8">
    <location>
        <begin position="170"/>
        <end position="192"/>
    </location>
</feature>
<comment type="caution">
    <text evidence="10">The sequence shown here is derived from an EMBL/GenBank/DDBJ whole genome shotgun (WGS) entry which is preliminary data.</text>
</comment>
<dbReference type="AlphaFoldDB" id="A0A3E2HAP5"/>
<evidence type="ECO:0000256" key="2">
    <source>
        <dbReference type="ARBA" id="ARBA00022692"/>
    </source>
</evidence>
<evidence type="ECO:0000256" key="1">
    <source>
        <dbReference type="ARBA" id="ARBA00004586"/>
    </source>
</evidence>
<evidence type="ECO:0000256" key="6">
    <source>
        <dbReference type="SAM" id="Coils"/>
    </source>
</evidence>
<dbReference type="OrthoDB" id="419768at2759"/>
<feature type="region of interest" description="Disordered" evidence="7">
    <location>
        <begin position="1"/>
        <end position="98"/>
    </location>
</feature>
<evidence type="ECO:0000313" key="11">
    <source>
        <dbReference type="Proteomes" id="UP000258309"/>
    </source>
</evidence>
<dbReference type="SMART" id="SM00239">
    <property type="entry name" value="C2"/>
    <property type="match status" value="2"/>
</dbReference>
<keyword evidence="3" id="KW-0677">Repeat</keyword>
<evidence type="ECO:0000256" key="5">
    <source>
        <dbReference type="ARBA" id="ARBA00022989"/>
    </source>
</evidence>
<feature type="domain" description="C2" evidence="9">
    <location>
        <begin position="486"/>
        <end position="617"/>
    </location>
</feature>
<feature type="compositionally biased region" description="Basic and acidic residues" evidence="7">
    <location>
        <begin position="70"/>
        <end position="92"/>
    </location>
</feature>
<comment type="subcellular location">
    <subcellularLocation>
        <location evidence="1">Endoplasmic reticulum membrane</location>
    </subcellularLocation>
</comment>
<evidence type="ECO:0000256" key="3">
    <source>
        <dbReference type="ARBA" id="ARBA00022737"/>
    </source>
</evidence>
<dbReference type="InterPro" id="IPR000008">
    <property type="entry name" value="C2_dom"/>
</dbReference>
<feature type="compositionally biased region" description="Basic and acidic residues" evidence="7">
    <location>
        <begin position="338"/>
        <end position="354"/>
    </location>
</feature>
<dbReference type="PROSITE" id="PS50004">
    <property type="entry name" value="C2"/>
    <property type="match status" value="2"/>
</dbReference>
<reference evidence="10 11" key="1">
    <citation type="submission" date="2018-05" db="EMBL/GenBank/DDBJ databases">
        <title>Draft genome sequence of Scytalidium lignicola DSM 105466, a ubiquitous saprotrophic fungus.</title>
        <authorList>
            <person name="Buettner E."/>
            <person name="Gebauer A.M."/>
            <person name="Hofrichter M."/>
            <person name="Liers C."/>
            <person name="Kellner H."/>
        </authorList>
    </citation>
    <scope>NUCLEOTIDE SEQUENCE [LARGE SCALE GENOMIC DNA]</scope>
    <source>
        <strain evidence="10 11">DSM 105466</strain>
    </source>
</reference>
<evidence type="ECO:0000256" key="8">
    <source>
        <dbReference type="SAM" id="Phobius"/>
    </source>
</evidence>
<dbReference type="CDD" id="cd21676">
    <property type="entry name" value="SMP_Mug190"/>
    <property type="match status" value="1"/>
</dbReference>
<dbReference type="InterPro" id="IPR057349">
    <property type="entry name" value="C2_Mug190_3rd"/>
</dbReference>
<dbReference type="Proteomes" id="UP000258309">
    <property type="component" value="Unassembled WGS sequence"/>
</dbReference>
<keyword evidence="6" id="KW-0175">Coiled coil</keyword>
<feature type="transmembrane region" description="Helical" evidence="8">
    <location>
        <begin position="204"/>
        <end position="226"/>
    </location>
</feature>
<dbReference type="CDD" id="cd04052">
    <property type="entry name" value="C2B_Tricalbin-like"/>
    <property type="match status" value="1"/>
</dbReference>
<feature type="region of interest" description="Disordered" evidence="7">
    <location>
        <begin position="112"/>
        <end position="135"/>
    </location>
</feature>
<keyword evidence="4" id="KW-0256">Endoplasmic reticulum</keyword>
<feature type="region of interest" description="Disordered" evidence="7">
    <location>
        <begin position="304"/>
        <end position="359"/>
    </location>
</feature>
<evidence type="ECO:0000259" key="9">
    <source>
        <dbReference type="PROSITE" id="PS50004"/>
    </source>
</evidence>
<evidence type="ECO:0000256" key="7">
    <source>
        <dbReference type="SAM" id="MobiDB-lite"/>
    </source>
</evidence>
<dbReference type="InterPro" id="IPR035892">
    <property type="entry name" value="C2_domain_sf"/>
</dbReference>
<feature type="non-terminal residue" evidence="10">
    <location>
        <position position="1068"/>
    </location>
</feature>
<dbReference type="PANTHER" id="PTHR47348">
    <property type="entry name" value="MEIOTICALLY UP-REGULATED GENE 190 PROTEIN"/>
    <property type="match status" value="1"/>
</dbReference>
<feature type="compositionally biased region" description="Polar residues" evidence="7">
    <location>
        <begin position="322"/>
        <end position="332"/>
    </location>
</feature>
<gene>
    <name evidence="10" type="ORF">B7463_g5843</name>
</gene>
<keyword evidence="2 8" id="KW-0812">Transmembrane</keyword>
<feature type="non-terminal residue" evidence="10">
    <location>
        <position position="1"/>
    </location>
</feature>
<dbReference type="InterPro" id="IPR037765">
    <property type="entry name" value="C2B_Tricalbin"/>
</dbReference>
<accession>A0A3E2HAP5</accession>
<feature type="region of interest" description="Disordered" evidence="7">
    <location>
        <begin position="1035"/>
        <end position="1068"/>
    </location>
</feature>
<evidence type="ECO:0000313" key="10">
    <source>
        <dbReference type="EMBL" id="RFU30479.1"/>
    </source>
</evidence>
<name>A0A3E2HAP5_SCYLI</name>
<dbReference type="EMBL" id="NCSJ02000099">
    <property type="protein sequence ID" value="RFU30479.1"/>
    <property type="molecule type" value="Genomic_DNA"/>
</dbReference>
<dbReference type="Pfam" id="PF25331">
    <property type="entry name" value="C2_Mug190_3rd"/>
    <property type="match status" value="1"/>
</dbReference>
<dbReference type="STRING" id="5539.A0A3E2HAP5"/>
<dbReference type="OMA" id="WAKFGKV"/>
<keyword evidence="11" id="KW-1185">Reference proteome</keyword>
<dbReference type="GO" id="GO:0005789">
    <property type="term" value="C:endoplasmic reticulum membrane"/>
    <property type="evidence" value="ECO:0007669"/>
    <property type="project" value="UniProtKB-SubCell"/>
</dbReference>
<dbReference type="Pfam" id="PF25669">
    <property type="entry name" value="SMP_MUG190-like"/>
    <property type="match status" value="1"/>
</dbReference>
<keyword evidence="5 8" id="KW-1133">Transmembrane helix</keyword>
<dbReference type="Pfam" id="PF00168">
    <property type="entry name" value="C2"/>
    <property type="match status" value="2"/>
</dbReference>
<feature type="domain" description="C2" evidence="9">
    <location>
        <begin position="704"/>
        <end position="839"/>
    </location>
</feature>
<proteinExistence type="predicted"/>
<keyword evidence="8" id="KW-0472">Membrane</keyword>
<feature type="compositionally biased region" description="Basic and acidic residues" evidence="7">
    <location>
        <begin position="1059"/>
        <end position="1068"/>
    </location>
</feature>
<dbReference type="Gene3D" id="2.60.40.150">
    <property type="entry name" value="C2 domain"/>
    <property type="match status" value="2"/>
</dbReference>